<keyword evidence="2" id="KW-1185">Reference proteome</keyword>
<dbReference type="HOGENOM" id="CLU_3069186_0_0_1"/>
<protein>
    <submittedName>
        <fullName evidence="1">Uncharacterized protein</fullName>
    </submittedName>
</protein>
<gene>
    <name evidence="1" type="ORF">SS1G_04390</name>
</gene>
<accession>A7EGE9</accession>
<dbReference type="EMBL" id="CH476625">
    <property type="protein sequence ID" value="EDO01915.1"/>
    <property type="molecule type" value="Genomic_DNA"/>
</dbReference>
<dbReference type="InParanoid" id="A7EGE9"/>
<organism evidence="1 2">
    <name type="scientific">Sclerotinia sclerotiorum (strain ATCC 18683 / 1980 / Ss-1)</name>
    <name type="common">White mold</name>
    <name type="synonym">Whetzelinia sclerotiorum</name>
    <dbReference type="NCBI Taxonomy" id="665079"/>
    <lineage>
        <taxon>Eukaryota</taxon>
        <taxon>Fungi</taxon>
        <taxon>Dikarya</taxon>
        <taxon>Ascomycota</taxon>
        <taxon>Pezizomycotina</taxon>
        <taxon>Leotiomycetes</taxon>
        <taxon>Helotiales</taxon>
        <taxon>Sclerotiniaceae</taxon>
        <taxon>Sclerotinia</taxon>
    </lineage>
</organism>
<dbReference type="AlphaFoldDB" id="A7EGE9"/>
<dbReference type="OMA" id="HFLRTEM"/>
<dbReference type="Proteomes" id="UP000001312">
    <property type="component" value="Unassembled WGS sequence"/>
</dbReference>
<evidence type="ECO:0000313" key="1">
    <source>
        <dbReference type="EMBL" id="EDO01915.1"/>
    </source>
</evidence>
<proteinExistence type="predicted"/>
<dbReference type="GeneID" id="5491184"/>
<sequence length="58" mass="6668">MCEYTRNYYIYTSCVDPGAHYFSTSIDGSKDRQCAKGPHERYIVVPGHCPFNMLNVKC</sequence>
<dbReference type="KEGG" id="ssl:SS1G_04390"/>
<reference evidence="2" key="1">
    <citation type="journal article" date="2011" name="PLoS Genet.">
        <title>Genomic analysis of the necrotrophic fungal pathogens Sclerotinia sclerotiorum and Botrytis cinerea.</title>
        <authorList>
            <person name="Amselem J."/>
            <person name="Cuomo C.A."/>
            <person name="van Kan J.A."/>
            <person name="Viaud M."/>
            <person name="Benito E.P."/>
            <person name="Couloux A."/>
            <person name="Coutinho P.M."/>
            <person name="de Vries R.P."/>
            <person name="Dyer P.S."/>
            <person name="Fillinger S."/>
            <person name="Fournier E."/>
            <person name="Gout L."/>
            <person name="Hahn M."/>
            <person name="Kohn L."/>
            <person name="Lapalu N."/>
            <person name="Plummer K.M."/>
            <person name="Pradier J.M."/>
            <person name="Quevillon E."/>
            <person name="Sharon A."/>
            <person name="Simon A."/>
            <person name="ten Have A."/>
            <person name="Tudzynski B."/>
            <person name="Tudzynski P."/>
            <person name="Wincker P."/>
            <person name="Andrew M."/>
            <person name="Anthouard V."/>
            <person name="Beever R.E."/>
            <person name="Beffa R."/>
            <person name="Benoit I."/>
            <person name="Bouzid O."/>
            <person name="Brault B."/>
            <person name="Chen Z."/>
            <person name="Choquer M."/>
            <person name="Collemare J."/>
            <person name="Cotton P."/>
            <person name="Danchin E.G."/>
            <person name="Da Silva C."/>
            <person name="Gautier A."/>
            <person name="Giraud C."/>
            <person name="Giraud T."/>
            <person name="Gonzalez C."/>
            <person name="Grossetete S."/>
            <person name="Guldener U."/>
            <person name="Henrissat B."/>
            <person name="Howlett B.J."/>
            <person name="Kodira C."/>
            <person name="Kretschmer M."/>
            <person name="Lappartient A."/>
            <person name="Leroch M."/>
            <person name="Levis C."/>
            <person name="Mauceli E."/>
            <person name="Neuveglise C."/>
            <person name="Oeser B."/>
            <person name="Pearson M."/>
            <person name="Poulain J."/>
            <person name="Poussereau N."/>
            <person name="Quesneville H."/>
            <person name="Rascle C."/>
            <person name="Schumacher J."/>
            <person name="Segurens B."/>
            <person name="Sexton A."/>
            <person name="Silva E."/>
            <person name="Sirven C."/>
            <person name="Soanes D.M."/>
            <person name="Talbot N.J."/>
            <person name="Templeton M."/>
            <person name="Yandava C."/>
            <person name="Yarden O."/>
            <person name="Zeng Q."/>
            <person name="Rollins J.A."/>
            <person name="Lebrun M.H."/>
            <person name="Dickman M."/>
        </authorList>
    </citation>
    <scope>NUCLEOTIDE SEQUENCE [LARGE SCALE GENOMIC DNA]</scope>
    <source>
        <strain evidence="2">ATCC 18683 / 1980 / Ss-1</strain>
    </source>
</reference>
<evidence type="ECO:0000313" key="2">
    <source>
        <dbReference type="Proteomes" id="UP000001312"/>
    </source>
</evidence>
<dbReference type="RefSeq" id="XP_001594583.1">
    <property type="nucleotide sequence ID" value="XM_001594533.1"/>
</dbReference>
<dbReference type="eggNOG" id="ENOG502T211">
    <property type="taxonomic scope" value="Eukaryota"/>
</dbReference>
<name>A7EGE9_SCLS1</name>